<dbReference type="OrthoDB" id="2055370at2"/>
<organism evidence="2 3">
    <name type="scientific">Pseudonocardia sulfidoxydans NBRC 16205</name>
    <dbReference type="NCBI Taxonomy" id="1223511"/>
    <lineage>
        <taxon>Bacteria</taxon>
        <taxon>Bacillati</taxon>
        <taxon>Actinomycetota</taxon>
        <taxon>Actinomycetes</taxon>
        <taxon>Pseudonocardiales</taxon>
        <taxon>Pseudonocardiaceae</taxon>
        <taxon>Pseudonocardia</taxon>
    </lineage>
</organism>
<comment type="caution">
    <text evidence="2">The sequence shown here is derived from an EMBL/GenBank/DDBJ whole genome shotgun (WGS) entry which is preliminary data.</text>
</comment>
<dbReference type="PANTHER" id="PTHR43757">
    <property type="entry name" value="AMINOMETHYLTRANSFERASE"/>
    <property type="match status" value="1"/>
</dbReference>
<dbReference type="Proteomes" id="UP000321685">
    <property type="component" value="Unassembled WGS sequence"/>
</dbReference>
<dbReference type="InterPro" id="IPR027266">
    <property type="entry name" value="TrmE/GcvT-like"/>
</dbReference>
<dbReference type="SUPFAM" id="SSF103025">
    <property type="entry name" value="Folate-binding domain"/>
    <property type="match status" value="1"/>
</dbReference>
<evidence type="ECO:0000313" key="2">
    <source>
        <dbReference type="EMBL" id="GEL23713.1"/>
    </source>
</evidence>
<dbReference type="InterPro" id="IPR028896">
    <property type="entry name" value="GcvT/YgfZ/DmdA"/>
</dbReference>
<reference evidence="2 3" key="1">
    <citation type="submission" date="2019-07" db="EMBL/GenBank/DDBJ databases">
        <title>Whole genome shotgun sequence of Pseudonocardia sulfidoxydans NBRC 16205.</title>
        <authorList>
            <person name="Hosoyama A."/>
            <person name="Uohara A."/>
            <person name="Ohji S."/>
            <person name="Ichikawa N."/>
        </authorList>
    </citation>
    <scope>NUCLEOTIDE SEQUENCE [LARGE SCALE GENOMIC DNA]</scope>
    <source>
        <strain evidence="2 3">NBRC 16205</strain>
    </source>
</reference>
<keyword evidence="3" id="KW-1185">Reference proteome</keyword>
<gene>
    <name evidence="2" type="primary">gcvT</name>
    <name evidence="2" type="ORF">PSU4_26670</name>
</gene>
<dbReference type="RefSeq" id="WP_147107335.1">
    <property type="nucleotide sequence ID" value="NZ_BJVJ01000023.1"/>
</dbReference>
<feature type="domain" description="GCVT N-terminal" evidence="1">
    <location>
        <begin position="31"/>
        <end position="265"/>
    </location>
</feature>
<protein>
    <submittedName>
        <fullName evidence="2">Glycine cleavage system protein T</fullName>
    </submittedName>
</protein>
<sequence>MSAETAGASTKKSLQDLLDENGGDVVGLLRNSQMPSYHFPVVPPEFTNFRREAKAWHSSAVLFDQTHHMYNLWFSGPGALQLISDTGVNSVAKFPVDSAKQFVPTGPSGGVIGDGILFRLAEEEFVFVGRVPICNWLTYQAQTGGYDVELRLDERSPARTFGKAVTRDVWRFQIQGPRAWDVIEKLNGGPMEQVRFFRLGHMTVAGEPVRTLRHGMAGAPGLELWGPYETYDKIRETILDAGQEFGLEPVGARAYGISALESGWIPSALPAIYTGDELRPYREWLSGAGYEAQNALAGSYVSERVEDYYLNPWDLGYGGHVKFDHDFIGRTALEAIDPATQRRKVTLAWNHDDVATLLASAVDPDGPQYAFFDLPLSNYGSSSFDAIRDADGRDVGLSLYTGFSPQSQQAISLATVSPDVPLGAEVQVVWGEPDGGTRKVTIEPHEQVSVRAVVSPAPFEKTIRETYKPGWRSAAAG</sequence>
<dbReference type="InterPro" id="IPR006222">
    <property type="entry name" value="GCVT_N"/>
</dbReference>
<name>A0A511DH64_9PSEU</name>
<accession>A0A511DH64</accession>
<proteinExistence type="predicted"/>
<evidence type="ECO:0000313" key="3">
    <source>
        <dbReference type="Proteomes" id="UP000321685"/>
    </source>
</evidence>
<dbReference type="AlphaFoldDB" id="A0A511DH64"/>
<dbReference type="PANTHER" id="PTHR43757:SF2">
    <property type="entry name" value="AMINOMETHYLTRANSFERASE, MITOCHONDRIAL"/>
    <property type="match status" value="1"/>
</dbReference>
<dbReference type="EMBL" id="BJVJ01000023">
    <property type="protein sequence ID" value="GEL23713.1"/>
    <property type="molecule type" value="Genomic_DNA"/>
</dbReference>
<dbReference type="Pfam" id="PF01571">
    <property type="entry name" value="GCV_T"/>
    <property type="match status" value="1"/>
</dbReference>
<evidence type="ECO:0000259" key="1">
    <source>
        <dbReference type="Pfam" id="PF01571"/>
    </source>
</evidence>
<dbReference type="Gene3D" id="3.30.1360.120">
    <property type="entry name" value="Probable tRNA modification gtpase trme, domain 1"/>
    <property type="match status" value="1"/>
</dbReference>